<dbReference type="AlphaFoldDB" id="A0A1G6AZR4"/>
<dbReference type="RefSeq" id="WP_092117263.1">
    <property type="nucleotide sequence ID" value="NZ_FMXO01000003.1"/>
</dbReference>
<evidence type="ECO:0000313" key="1">
    <source>
        <dbReference type="EMBL" id="SDB13896.1"/>
    </source>
</evidence>
<name>A0A1G6AZR4_9BACT</name>
<sequence>MNDIHGYLESWRKDPGGVRPVVTRLFEQLQKYEPDFEFVVREGVSASLRARVRKPGTARPLFCLVDIVEDADGRWLSVCFYADTVSDSNESGNLVPEGLLGEDGYCFDVDGADAEYEGYLFDRIAQAHAAVLAGNS</sequence>
<dbReference type="OrthoDB" id="5471290at2"/>
<gene>
    <name evidence="1" type="ORF">SAMN05660653_00689</name>
</gene>
<keyword evidence="2" id="KW-1185">Reference proteome</keyword>
<proteinExistence type="predicted"/>
<reference evidence="1 2" key="1">
    <citation type="submission" date="2016-10" db="EMBL/GenBank/DDBJ databases">
        <authorList>
            <person name="de Groot N.N."/>
        </authorList>
    </citation>
    <scope>NUCLEOTIDE SEQUENCE [LARGE SCALE GENOMIC DNA]</scope>
    <source>
        <strain evidence="1 2">ASO4-2</strain>
    </source>
</reference>
<accession>A0A1G6AZR4</accession>
<evidence type="ECO:0000313" key="2">
    <source>
        <dbReference type="Proteomes" id="UP000198771"/>
    </source>
</evidence>
<dbReference type="Proteomes" id="UP000198771">
    <property type="component" value="Unassembled WGS sequence"/>
</dbReference>
<dbReference type="EMBL" id="FMXO01000003">
    <property type="protein sequence ID" value="SDB13896.1"/>
    <property type="molecule type" value="Genomic_DNA"/>
</dbReference>
<organism evidence="1 2">
    <name type="scientific">Desulfonatronum thiosulfatophilum</name>
    <dbReference type="NCBI Taxonomy" id="617002"/>
    <lineage>
        <taxon>Bacteria</taxon>
        <taxon>Pseudomonadati</taxon>
        <taxon>Thermodesulfobacteriota</taxon>
        <taxon>Desulfovibrionia</taxon>
        <taxon>Desulfovibrionales</taxon>
        <taxon>Desulfonatronaceae</taxon>
        <taxon>Desulfonatronum</taxon>
    </lineage>
</organism>
<protein>
    <submittedName>
        <fullName evidence="1">Uncharacterized protein</fullName>
    </submittedName>
</protein>
<dbReference type="STRING" id="617002.SAMN05660653_00689"/>